<dbReference type="RefSeq" id="WP_157552340.1">
    <property type="nucleotide sequence ID" value="NZ_JABELX010000011.1"/>
</dbReference>
<sequence>MSSQSGPQTTLFDVQPDADTAGGLETRYDATFVARLALREKQVQQSYRPIIQIHKWFARRPGSVFRSLMHAEFDGRPLASSYTSAHDLAGIVADPFMGGGTTVYEATRLGLSVVGCDVNPMSFWTVRQAVAPLDLEAFEREAAQVIQDVRNELGDYYRTRCTECAELADVKYFHLVKHCDCPSCGKQVDLHPGLRLAESVRHPREVYHCPRCNTLKEVTASKTPHCPQCDYDLAQRPTVRSVTTCQHCGNKFRFAEHLGKPPRHRLFGIEYHCTHCYENIRGRQFKTPDADDLALIDRAAEQLRATRDQLLIPEDAIPAGDETSRLHRWGYHKWNELFSDRQLLGLGTLMKRISEVPSDEVRYALATVFSDFLRYQNLLCRYDTYALKCQDIFAVHGFPVALLACENSLLGIPKVGSGSFVHFVAKYLKAKQYAKHPYEIVYDGKRKVIHPIAGESIETPLVESEPEGRPQEVWLSNGPSQKLMLRAESLDGVFTDPPYYDNVQYAELMDFCYVWLRKFMAARAEFSQETTRTDDELTGNATLLRGLQEFTSGLSEVFCRMSSALKPGAPLVFTYHHNDPKAYVPLIVAILDAGLTCTTVLVAPGEMSASLHIAGTKSSILDSVFVCRNPSYASGVSGADISTLVNADVAAMQAVPYEPTSGDIACLTAGHVAAATIRHLRVTWVAGDPLEQRFTTATKAVAAIRDELERTTA</sequence>
<keyword evidence="2" id="KW-1185">Reference proteome</keyword>
<evidence type="ECO:0000313" key="1">
    <source>
        <dbReference type="EMBL" id="NNH73705.1"/>
    </source>
</evidence>
<reference evidence="1 2" key="1">
    <citation type="submission" date="2020-05" db="EMBL/GenBank/DDBJ databases">
        <title>MicrobeNet Type strains.</title>
        <authorList>
            <person name="Nicholson A.C."/>
        </authorList>
    </citation>
    <scope>NUCLEOTIDE SEQUENCE [LARGE SCALE GENOMIC DNA]</scope>
    <source>
        <strain evidence="1 2">JCM 3224</strain>
    </source>
</reference>
<dbReference type="Proteomes" id="UP000586827">
    <property type="component" value="Unassembled WGS sequence"/>
</dbReference>
<dbReference type="AlphaFoldDB" id="A0A849CBP6"/>
<proteinExistence type="predicted"/>
<comment type="caution">
    <text evidence="1">The sequence shown here is derived from an EMBL/GenBank/DDBJ whole genome shotgun (WGS) entry which is preliminary data.</text>
</comment>
<name>A0A849CBP6_9NOCA</name>
<organism evidence="1 2">
    <name type="scientific">Nocardia uniformis</name>
    <dbReference type="NCBI Taxonomy" id="53432"/>
    <lineage>
        <taxon>Bacteria</taxon>
        <taxon>Bacillati</taxon>
        <taxon>Actinomycetota</taxon>
        <taxon>Actinomycetes</taxon>
        <taxon>Mycobacteriales</taxon>
        <taxon>Nocardiaceae</taxon>
        <taxon>Nocardia</taxon>
    </lineage>
</organism>
<evidence type="ECO:0000313" key="2">
    <source>
        <dbReference type="Proteomes" id="UP000586827"/>
    </source>
</evidence>
<dbReference type="Gene3D" id="3.40.50.150">
    <property type="entry name" value="Vaccinia Virus protein VP39"/>
    <property type="match status" value="2"/>
</dbReference>
<dbReference type="PROSITE" id="PS00092">
    <property type="entry name" value="N6_MTASE"/>
    <property type="match status" value="1"/>
</dbReference>
<dbReference type="GO" id="GO:0032259">
    <property type="term" value="P:methylation"/>
    <property type="evidence" value="ECO:0007669"/>
    <property type="project" value="InterPro"/>
</dbReference>
<protein>
    <submittedName>
        <fullName evidence="1">DUF1156 domain-containing protein</fullName>
    </submittedName>
</protein>
<gene>
    <name evidence="1" type="ORF">HLB23_28280</name>
</gene>
<dbReference type="InterPro" id="IPR002052">
    <property type="entry name" value="DNA_methylase_N6_adenine_CS"/>
</dbReference>
<accession>A0A849CBP6</accession>
<dbReference type="InterPro" id="IPR029063">
    <property type="entry name" value="SAM-dependent_MTases_sf"/>
</dbReference>
<dbReference type="EMBL" id="JABELX010000011">
    <property type="protein sequence ID" value="NNH73705.1"/>
    <property type="molecule type" value="Genomic_DNA"/>
</dbReference>
<dbReference type="SUPFAM" id="SSF53335">
    <property type="entry name" value="S-adenosyl-L-methionine-dependent methyltransferases"/>
    <property type="match status" value="2"/>
</dbReference>
<dbReference type="GO" id="GO:0008168">
    <property type="term" value="F:methyltransferase activity"/>
    <property type="evidence" value="ECO:0007669"/>
    <property type="project" value="InterPro"/>
</dbReference>
<dbReference type="GO" id="GO:0003676">
    <property type="term" value="F:nucleic acid binding"/>
    <property type="evidence" value="ECO:0007669"/>
    <property type="project" value="InterPro"/>
</dbReference>